<evidence type="ECO:0000256" key="1">
    <source>
        <dbReference type="SAM" id="MobiDB-lite"/>
    </source>
</evidence>
<organism evidence="2 3">
    <name type="scientific">Petrolisthes manimaculis</name>
    <dbReference type="NCBI Taxonomy" id="1843537"/>
    <lineage>
        <taxon>Eukaryota</taxon>
        <taxon>Metazoa</taxon>
        <taxon>Ecdysozoa</taxon>
        <taxon>Arthropoda</taxon>
        <taxon>Crustacea</taxon>
        <taxon>Multicrustacea</taxon>
        <taxon>Malacostraca</taxon>
        <taxon>Eumalacostraca</taxon>
        <taxon>Eucarida</taxon>
        <taxon>Decapoda</taxon>
        <taxon>Pleocyemata</taxon>
        <taxon>Anomura</taxon>
        <taxon>Galatheoidea</taxon>
        <taxon>Porcellanidae</taxon>
        <taxon>Petrolisthes</taxon>
    </lineage>
</organism>
<dbReference type="AlphaFoldDB" id="A0AAE1UBH2"/>
<keyword evidence="3" id="KW-1185">Reference proteome</keyword>
<protein>
    <submittedName>
        <fullName evidence="2">Uncharacterized protein</fullName>
    </submittedName>
</protein>
<feature type="compositionally biased region" description="Basic and acidic residues" evidence="1">
    <location>
        <begin position="78"/>
        <end position="89"/>
    </location>
</feature>
<dbReference type="Proteomes" id="UP001292094">
    <property type="component" value="Unassembled WGS sequence"/>
</dbReference>
<feature type="region of interest" description="Disordered" evidence="1">
    <location>
        <begin position="71"/>
        <end position="153"/>
    </location>
</feature>
<dbReference type="EMBL" id="JAWZYT010000877">
    <property type="protein sequence ID" value="KAK4317958.1"/>
    <property type="molecule type" value="Genomic_DNA"/>
</dbReference>
<name>A0AAE1UBH2_9EUCA</name>
<comment type="caution">
    <text evidence="2">The sequence shown here is derived from an EMBL/GenBank/DDBJ whole genome shotgun (WGS) entry which is preliminary data.</text>
</comment>
<gene>
    <name evidence="2" type="ORF">Pmani_010985</name>
</gene>
<reference evidence="2" key="1">
    <citation type="submission" date="2023-11" db="EMBL/GenBank/DDBJ databases">
        <title>Genome assemblies of two species of porcelain crab, Petrolisthes cinctipes and Petrolisthes manimaculis (Anomura: Porcellanidae).</title>
        <authorList>
            <person name="Angst P."/>
        </authorList>
    </citation>
    <scope>NUCLEOTIDE SEQUENCE</scope>
    <source>
        <strain evidence="2">PB745_02</strain>
        <tissue evidence="2">Gill</tissue>
    </source>
</reference>
<accession>A0AAE1UBH2</accession>
<evidence type="ECO:0000313" key="2">
    <source>
        <dbReference type="EMBL" id="KAK4317958.1"/>
    </source>
</evidence>
<sequence>MFRGNREDRSGYTSDFPSLLLLTGSDLNPSLHWRHKTGSFNTIITTRYLIVSIPESRKVKQTDFPQKCRYSLNLGIDRQPEDKSRDTGENQHPGDPAIQHPGDPAIQHPGDPAIQHPGDPAIQHPGDPAIQHPASEIMFHSGVIEKDRVRKSC</sequence>
<proteinExistence type="predicted"/>
<evidence type="ECO:0000313" key="3">
    <source>
        <dbReference type="Proteomes" id="UP001292094"/>
    </source>
</evidence>
<feature type="compositionally biased region" description="Basic and acidic residues" evidence="1">
    <location>
        <begin position="143"/>
        <end position="153"/>
    </location>
</feature>